<dbReference type="EMBL" id="CAXIEN010000166">
    <property type="protein sequence ID" value="CAL1283317.1"/>
    <property type="molecule type" value="Genomic_DNA"/>
</dbReference>
<proteinExistence type="predicted"/>
<evidence type="ECO:0000313" key="2">
    <source>
        <dbReference type="Proteomes" id="UP001497382"/>
    </source>
</evidence>
<dbReference type="AlphaFoldDB" id="A0AAV2AHC4"/>
<comment type="caution">
    <text evidence="1">The sequence shown here is derived from an EMBL/GenBank/DDBJ whole genome shotgun (WGS) entry which is preliminary data.</text>
</comment>
<accession>A0AAV2AHC4</accession>
<protein>
    <submittedName>
        <fullName evidence="1">Uncharacterized protein</fullName>
    </submittedName>
</protein>
<gene>
    <name evidence="1" type="ORF">LARSCL_LOCUS12525</name>
</gene>
<sequence length="60" mass="6656">MLKITFYTKFIRALAVFGCMCTSIQAFIINDTSNHGSFGSISSDDLVNKQVPVVECTTYK</sequence>
<feature type="non-terminal residue" evidence="1">
    <location>
        <position position="60"/>
    </location>
</feature>
<evidence type="ECO:0000313" key="1">
    <source>
        <dbReference type="EMBL" id="CAL1283317.1"/>
    </source>
</evidence>
<reference evidence="1 2" key="1">
    <citation type="submission" date="2024-04" db="EMBL/GenBank/DDBJ databases">
        <authorList>
            <person name="Rising A."/>
            <person name="Reimegard J."/>
            <person name="Sonavane S."/>
            <person name="Akerstrom W."/>
            <person name="Nylinder S."/>
            <person name="Hedman E."/>
            <person name="Kallberg Y."/>
        </authorList>
    </citation>
    <scope>NUCLEOTIDE SEQUENCE [LARGE SCALE GENOMIC DNA]</scope>
</reference>
<dbReference type="Proteomes" id="UP001497382">
    <property type="component" value="Unassembled WGS sequence"/>
</dbReference>
<name>A0AAV2AHC4_9ARAC</name>
<keyword evidence="2" id="KW-1185">Reference proteome</keyword>
<organism evidence="1 2">
    <name type="scientific">Larinioides sclopetarius</name>
    <dbReference type="NCBI Taxonomy" id="280406"/>
    <lineage>
        <taxon>Eukaryota</taxon>
        <taxon>Metazoa</taxon>
        <taxon>Ecdysozoa</taxon>
        <taxon>Arthropoda</taxon>
        <taxon>Chelicerata</taxon>
        <taxon>Arachnida</taxon>
        <taxon>Araneae</taxon>
        <taxon>Araneomorphae</taxon>
        <taxon>Entelegynae</taxon>
        <taxon>Araneoidea</taxon>
        <taxon>Araneidae</taxon>
        <taxon>Larinioides</taxon>
    </lineage>
</organism>